<accession>A0AAD8BYJ5</accession>
<organism evidence="2 3">
    <name type="scientific">Biomphalaria pfeifferi</name>
    <name type="common">Bloodfluke planorb</name>
    <name type="synonym">Freshwater snail</name>
    <dbReference type="NCBI Taxonomy" id="112525"/>
    <lineage>
        <taxon>Eukaryota</taxon>
        <taxon>Metazoa</taxon>
        <taxon>Spiralia</taxon>
        <taxon>Lophotrochozoa</taxon>
        <taxon>Mollusca</taxon>
        <taxon>Gastropoda</taxon>
        <taxon>Heterobranchia</taxon>
        <taxon>Euthyneura</taxon>
        <taxon>Panpulmonata</taxon>
        <taxon>Hygrophila</taxon>
        <taxon>Lymnaeoidea</taxon>
        <taxon>Planorbidae</taxon>
        <taxon>Biomphalaria</taxon>
    </lineage>
</organism>
<name>A0AAD8BYJ5_BIOPF</name>
<feature type="compositionally biased region" description="Basic and acidic residues" evidence="1">
    <location>
        <begin position="67"/>
        <end position="76"/>
    </location>
</feature>
<sequence length="108" mass="12115">MPPDDGQNSDKDSGDEDGGQPDNLCPSQLNSQAKFILQVLQSTTSHDRAADNIVGNDEQNMPQTSVEKGKSKERRGYGLNRQWMELMKCHGVMASEPTKNMRWIISHR</sequence>
<keyword evidence="3" id="KW-1185">Reference proteome</keyword>
<dbReference type="AlphaFoldDB" id="A0AAD8BYJ5"/>
<comment type="caution">
    <text evidence="2">The sequence shown here is derived from an EMBL/GenBank/DDBJ whole genome shotgun (WGS) entry which is preliminary data.</text>
</comment>
<proteinExistence type="predicted"/>
<gene>
    <name evidence="2" type="ORF">Bpfe_007435</name>
</gene>
<feature type="region of interest" description="Disordered" evidence="1">
    <location>
        <begin position="47"/>
        <end position="76"/>
    </location>
</feature>
<evidence type="ECO:0000313" key="3">
    <source>
        <dbReference type="Proteomes" id="UP001233172"/>
    </source>
</evidence>
<protein>
    <submittedName>
        <fullName evidence="2">Uncharacterized protein</fullName>
    </submittedName>
</protein>
<feature type="region of interest" description="Disordered" evidence="1">
    <location>
        <begin position="1"/>
        <end position="27"/>
    </location>
</feature>
<evidence type="ECO:0000313" key="2">
    <source>
        <dbReference type="EMBL" id="KAK0063239.1"/>
    </source>
</evidence>
<dbReference type="EMBL" id="JASAOG010000022">
    <property type="protein sequence ID" value="KAK0063239.1"/>
    <property type="molecule type" value="Genomic_DNA"/>
</dbReference>
<reference evidence="2" key="1">
    <citation type="journal article" date="2023" name="PLoS Negl. Trop. Dis.">
        <title>A genome sequence for Biomphalaria pfeifferi, the major vector snail for the human-infecting parasite Schistosoma mansoni.</title>
        <authorList>
            <person name="Bu L."/>
            <person name="Lu L."/>
            <person name="Laidemitt M.R."/>
            <person name="Zhang S.M."/>
            <person name="Mutuku M."/>
            <person name="Mkoji G."/>
            <person name="Steinauer M."/>
            <person name="Loker E.S."/>
        </authorList>
    </citation>
    <scope>NUCLEOTIDE SEQUENCE</scope>
    <source>
        <strain evidence="2">KasaAsao</strain>
    </source>
</reference>
<evidence type="ECO:0000256" key="1">
    <source>
        <dbReference type="SAM" id="MobiDB-lite"/>
    </source>
</evidence>
<reference evidence="2" key="2">
    <citation type="submission" date="2023-04" db="EMBL/GenBank/DDBJ databases">
        <authorList>
            <person name="Bu L."/>
            <person name="Lu L."/>
            <person name="Laidemitt M.R."/>
            <person name="Zhang S.M."/>
            <person name="Mutuku M."/>
            <person name="Mkoji G."/>
            <person name="Steinauer M."/>
            <person name="Loker E.S."/>
        </authorList>
    </citation>
    <scope>NUCLEOTIDE SEQUENCE</scope>
    <source>
        <strain evidence="2">KasaAsao</strain>
        <tissue evidence="2">Whole Snail</tissue>
    </source>
</reference>
<feature type="compositionally biased region" description="Polar residues" evidence="1">
    <location>
        <begin position="57"/>
        <end position="66"/>
    </location>
</feature>
<dbReference type="Proteomes" id="UP001233172">
    <property type="component" value="Unassembled WGS sequence"/>
</dbReference>